<proteinExistence type="predicted"/>
<protein>
    <submittedName>
        <fullName evidence="1">Uncharacterized protein</fullName>
    </submittedName>
</protein>
<reference evidence="1" key="1">
    <citation type="journal article" date="2015" name="Nature">
        <title>Complex archaea that bridge the gap between prokaryotes and eukaryotes.</title>
        <authorList>
            <person name="Spang A."/>
            <person name="Saw J.H."/>
            <person name="Jorgensen S.L."/>
            <person name="Zaremba-Niedzwiedzka K."/>
            <person name="Martijn J."/>
            <person name="Lind A.E."/>
            <person name="van Eijk R."/>
            <person name="Schleper C."/>
            <person name="Guy L."/>
            <person name="Ettema T.J."/>
        </authorList>
    </citation>
    <scope>NUCLEOTIDE SEQUENCE</scope>
</reference>
<dbReference type="EMBL" id="LAZR01001681">
    <property type="protein sequence ID" value="KKN40869.1"/>
    <property type="molecule type" value="Genomic_DNA"/>
</dbReference>
<sequence>MYTTGERRQQTLHKTDVEMQILEYVEKHIKCMGKDGATISFNLKGKWCTKDDIQN</sequence>
<organism evidence="1">
    <name type="scientific">marine sediment metagenome</name>
    <dbReference type="NCBI Taxonomy" id="412755"/>
    <lineage>
        <taxon>unclassified sequences</taxon>
        <taxon>metagenomes</taxon>
        <taxon>ecological metagenomes</taxon>
    </lineage>
</organism>
<dbReference type="AlphaFoldDB" id="A0A0F9QED0"/>
<accession>A0A0F9QED0</accession>
<comment type="caution">
    <text evidence="1">The sequence shown here is derived from an EMBL/GenBank/DDBJ whole genome shotgun (WGS) entry which is preliminary data.</text>
</comment>
<gene>
    <name evidence="1" type="ORF">LCGC14_0728910</name>
</gene>
<evidence type="ECO:0000313" key="1">
    <source>
        <dbReference type="EMBL" id="KKN40869.1"/>
    </source>
</evidence>
<name>A0A0F9QED0_9ZZZZ</name>